<accession>A0A818KNY4</accession>
<dbReference type="InterPro" id="IPR029044">
    <property type="entry name" value="Nucleotide-diphossugar_trans"/>
</dbReference>
<keyword evidence="1" id="KW-0808">Transferase</keyword>
<dbReference type="PANTHER" id="PTHR32385">
    <property type="entry name" value="MANNOSYL PHOSPHORYLINOSITOL CERAMIDE SYNTHASE"/>
    <property type="match status" value="1"/>
</dbReference>
<dbReference type="Proteomes" id="UP000663873">
    <property type="component" value="Unassembled WGS sequence"/>
</dbReference>
<comment type="caution">
    <text evidence="4">The sequence shown here is derived from an EMBL/GenBank/DDBJ whole genome shotgun (WGS) entry which is preliminary data.</text>
</comment>
<proteinExistence type="predicted"/>
<dbReference type="EMBL" id="CAJNYU010002520">
    <property type="protein sequence ID" value="CAF3560768.1"/>
    <property type="molecule type" value="Genomic_DNA"/>
</dbReference>
<evidence type="ECO:0000256" key="2">
    <source>
        <dbReference type="SAM" id="Phobius"/>
    </source>
</evidence>
<dbReference type="AlphaFoldDB" id="A0A818KNY4"/>
<dbReference type="Pfam" id="PF04488">
    <property type="entry name" value="Gly_transf_sug"/>
    <property type="match status" value="1"/>
</dbReference>
<dbReference type="GO" id="GO:0000030">
    <property type="term" value="F:mannosyltransferase activity"/>
    <property type="evidence" value="ECO:0007669"/>
    <property type="project" value="TreeGrafter"/>
</dbReference>
<dbReference type="Proteomes" id="UP000663862">
    <property type="component" value="Unassembled WGS sequence"/>
</dbReference>
<reference evidence="4" key="1">
    <citation type="submission" date="2021-02" db="EMBL/GenBank/DDBJ databases">
        <authorList>
            <person name="Nowell W R."/>
        </authorList>
    </citation>
    <scope>NUCLEOTIDE SEQUENCE</scope>
</reference>
<keyword evidence="2" id="KW-0812">Transmembrane</keyword>
<evidence type="ECO:0000313" key="4">
    <source>
        <dbReference type="EMBL" id="CAF3560768.1"/>
    </source>
</evidence>
<protein>
    <submittedName>
        <fullName evidence="4">Uncharacterized protein</fullName>
    </submittedName>
</protein>
<organism evidence="4 8">
    <name type="scientific">Rotaria socialis</name>
    <dbReference type="NCBI Taxonomy" id="392032"/>
    <lineage>
        <taxon>Eukaryota</taxon>
        <taxon>Metazoa</taxon>
        <taxon>Spiralia</taxon>
        <taxon>Gnathifera</taxon>
        <taxon>Rotifera</taxon>
        <taxon>Eurotatoria</taxon>
        <taxon>Bdelloidea</taxon>
        <taxon>Philodinida</taxon>
        <taxon>Philodinidae</taxon>
        <taxon>Rotaria</taxon>
    </lineage>
</organism>
<dbReference type="Proteomes" id="UP000663825">
    <property type="component" value="Unassembled WGS sequence"/>
</dbReference>
<evidence type="ECO:0000313" key="9">
    <source>
        <dbReference type="Proteomes" id="UP000663873"/>
    </source>
</evidence>
<evidence type="ECO:0000313" key="8">
    <source>
        <dbReference type="Proteomes" id="UP000663869"/>
    </source>
</evidence>
<dbReference type="Proteomes" id="UP000663869">
    <property type="component" value="Unassembled WGS sequence"/>
</dbReference>
<dbReference type="OrthoDB" id="9997758at2759"/>
<dbReference type="GO" id="GO:0016020">
    <property type="term" value="C:membrane"/>
    <property type="evidence" value="ECO:0007669"/>
    <property type="project" value="GOC"/>
</dbReference>
<dbReference type="EMBL" id="CAJOBP010005238">
    <property type="protein sequence ID" value="CAF4464035.1"/>
    <property type="molecule type" value="Genomic_DNA"/>
</dbReference>
<dbReference type="InterPro" id="IPR007577">
    <property type="entry name" value="GlycoTrfase_DXD_sugar-bd_CS"/>
</dbReference>
<dbReference type="EMBL" id="CAJNXB010005965">
    <property type="protein sequence ID" value="CAF3460056.1"/>
    <property type="molecule type" value="Genomic_DNA"/>
</dbReference>
<dbReference type="EMBL" id="CAJOBQ010000488">
    <property type="protein sequence ID" value="CAF4366403.1"/>
    <property type="molecule type" value="Genomic_DNA"/>
</dbReference>
<feature type="transmembrane region" description="Helical" evidence="2">
    <location>
        <begin position="285"/>
        <end position="302"/>
    </location>
</feature>
<keyword evidence="2" id="KW-0472">Membrane</keyword>
<sequence>MATIQRKYITRYSSILIVIILLLTGYYTIRYVLRRRSPIRMVEETDLTRFVNATGVRRRIPRLIHQTWRTNNVPLQWNASHYSVITKNVNEFKHYLWTDEKMHAFVRKHEPEFYKNTYITYKYNIQRADSFRNVVLYHLGGIYIDMDSGCNRPFKDLLATLEALDPDSPHLLAFPTDDGFGFLIDFIVSTAGHPFHKQLISRLHLFNYNFLFHYLTVYMSAGPLYVIIQERLFKSSEQQAVRILTSTVTDCFVWRGEGRTWHTLDDKVLLYIYSKGHRIYRQPKLFVIAIVIICILTLFFKWDRAYAVLWVWIRDAEFKFKKFIKSVAKFSKI</sequence>
<keyword evidence="9" id="KW-1185">Reference proteome</keyword>
<dbReference type="SUPFAM" id="SSF53448">
    <property type="entry name" value="Nucleotide-diphospho-sugar transferases"/>
    <property type="match status" value="1"/>
</dbReference>
<name>A0A818KNY4_9BILA</name>
<evidence type="ECO:0000313" key="7">
    <source>
        <dbReference type="EMBL" id="CAF4484882.1"/>
    </source>
</evidence>
<evidence type="ECO:0000313" key="6">
    <source>
        <dbReference type="EMBL" id="CAF4464035.1"/>
    </source>
</evidence>
<dbReference type="EMBL" id="CAJOBO010003219">
    <property type="protein sequence ID" value="CAF4484882.1"/>
    <property type="molecule type" value="Genomic_DNA"/>
</dbReference>
<evidence type="ECO:0000256" key="1">
    <source>
        <dbReference type="ARBA" id="ARBA00022679"/>
    </source>
</evidence>
<keyword evidence="2" id="KW-1133">Transmembrane helix</keyword>
<feature type="transmembrane region" description="Helical" evidence="2">
    <location>
        <begin position="12"/>
        <end position="33"/>
    </location>
</feature>
<dbReference type="Gene3D" id="3.90.550.20">
    <property type="match status" value="1"/>
</dbReference>
<gene>
    <name evidence="4" type="ORF">FME351_LOCUS19946</name>
    <name evidence="7" type="ORF">HFQ381_LOCUS26568</name>
    <name evidence="3" type="ORF">TIS948_LOCUS32575</name>
    <name evidence="5" type="ORF">TSG867_LOCUS10574</name>
    <name evidence="6" type="ORF">UJA718_LOCUS23722</name>
</gene>
<dbReference type="Proteomes" id="UP000663851">
    <property type="component" value="Unassembled WGS sequence"/>
</dbReference>
<evidence type="ECO:0000313" key="5">
    <source>
        <dbReference type="EMBL" id="CAF4366403.1"/>
    </source>
</evidence>
<dbReference type="InterPro" id="IPR051706">
    <property type="entry name" value="Glycosyltransferase_domain"/>
</dbReference>
<dbReference type="PANTHER" id="PTHR32385:SF15">
    <property type="entry name" value="INOSITOL PHOSPHOCERAMIDE MANNOSYLTRANSFERASE 1"/>
    <property type="match status" value="1"/>
</dbReference>
<evidence type="ECO:0000313" key="3">
    <source>
        <dbReference type="EMBL" id="CAF3460056.1"/>
    </source>
</evidence>
<dbReference type="GO" id="GO:0051999">
    <property type="term" value="P:mannosyl-inositol phosphorylceramide biosynthetic process"/>
    <property type="evidence" value="ECO:0007669"/>
    <property type="project" value="TreeGrafter"/>
</dbReference>